<dbReference type="GO" id="GO:0016787">
    <property type="term" value="F:hydrolase activity"/>
    <property type="evidence" value="ECO:0007669"/>
    <property type="project" value="UniProtKB-KW"/>
</dbReference>
<evidence type="ECO:0000313" key="9">
    <source>
        <dbReference type="Proteomes" id="UP001597525"/>
    </source>
</evidence>
<keyword evidence="3 8" id="KW-0378">Hydrolase</keyword>
<gene>
    <name evidence="8" type="ORF">ACFS7Y_08940</name>
</gene>
<dbReference type="Gene3D" id="1.50.10.10">
    <property type="match status" value="1"/>
</dbReference>
<dbReference type="EC" id="3.2.1.40" evidence="2"/>
<organism evidence="8 9">
    <name type="scientific">Sphingobacterium bambusae</name>
    <dbReference type="NCBI Taxonomy" id="662858"/>
    <lineage>
        <taxon>Bacteria</taxon>
        <taxon>Pseudomonadati</taxon>
        <taxon>Bacteroidota</taxon>
        <taxon>Sphingobacteriia</taxon>
        <taxon>Sphingobacteriales</taxon>
        <taxon>Sphingobacteriaceae</taxon>
        <taxon>Sphingobacterium</taxon>
    </lineage>
</organism>
<dbReference type="InterPro" id="IPR008928">
    <property type="entry name" value="6-hairpin_glycosidase_sf"/>
</dbReference>
<feature type="domain" description="Alpha-L-rhamnosidase concanavalin-like" evidence="4">
    <location>
        <begin position="384"/>
        <end position="468"/>
    </location>
</feature>
<keyword evidence="9" id="KW-1185">Reference proteome</keyword>
<dbReference type="EMBL" id="JBHUPB010000006">
    <property type="protein sequence ID" value="MFD2967513.1"/>
    <property type="molecule type" value="Genomic_DNA"/>
</dbReference>
<dbReference type="Pfam" id="PF08531">
    <property type="entry name" value="Bac_rhamnosid_N"/>
    <property type="match status" value="1"/>
</dbReference>
<dbReference type="PANTHER" id="PTHR33307">
    <property type="entry name" value="ALPHA-RHAMNOSIDASE (EUROFUNG)"/>
    <property type="match status" value="1"/>
</dbReference>
<evidence type="ECO:0000259" key="4">
    <source>
        <dbReference type="Pfam" id="PF05592"/>
    </source>
</evidence>
<evidence type="ECO:0000259" key="6">
    <source>
        <dbReference type="Pfam" id="PF17389"/>
    </source>
</evidence>
<proteinExistence type="predicted"/>
<sequence>MRTSLKIAKMGILRNKNIIVFMTLFNVLLLHAYAASTKLSVHKVLIAGRENPLGINTLAPTFSWQLLSDGHDVQQQTYKIEVSRQRRISGGSKLLWDSGWITSAQSLHIPYAGAALAAGSTYYVRLHVRDNQGNTAASAVQSFHTGLVQPSDWGAAKWITKEILPDSLINPLPLSSSKLRIDKTYDLPVFRKNVRLNRKLKSSMAYISGLGHYELLLNGKPVDDALLQPGWTKYDKEAYYVVYDLTPQWKKGNNTLAVLLGNGFYYIPPIKGRFQKHKVAFGLPKLKMKIVNTYDDGRQETIVSDESWKVASSPITFSSMYGGEDYDASVLPSSWSSPTYDDRTWKNALPVNGPALTAQETDPIRVMQEFIGKKLANGSDGRNEVYDFGQNASGVIALTMKGKPGDTVRVYPAELLNENGLPNQKHSGSPYYFQYIFGAEGEVTWHPRFTYYGFRYAQLQKRSKAPNSIQILEAKAQHIRNSARQIGTFRSSDSLFNQIHRLIDWAIKSNMVSVFTDCPHREKLGWLEQLHLMGPSVQYNYDVARLFKKSLRDMRFSQTEDGLIPEIAPEYVQFDWGGDMFRDSPEWGSSAILLAWYAYQWYGDKTFLTENYPMMKRYITYLQSKAKGNILYQGLGDWYDLGPERPGVSQLTPAGITATAIYYDDLKALANIATIVGDEEGKLLYDSLKTKVYDAFQQAFFHADSANYGSGSQTSLAMPLYSGLVDSNQVVPVFENLVADIAKRDTAFTAGDIGHRYLLQVLQQQQRDDLIFAMHHDDTRPGYGYQIRKGATALTESWAALPNVSNNHFMLGHLMEWFHTGLGGLGQEPTSIAYKHIRIAPRLLDRVAQCDLDFESPYGKISVHRSGNDYQLAIPVNSFCTIVLPADVAYTVNGLPIEQFKSKKTPEGLELSLGSGVYQVVNTALSTKKEVKRK</sequence>
<reference evidence="9" key="1">
    <citation type="journal article" date="2019" name="Int. J. Syst. Evol. Microbiol.">
        <title>The Global Catalogue of Microorganisms (GCM) 10K type strain sequencing project: providing services to taxonomists for standard genome sequencing and annotation.</title>
        <authorList>
            <consortium name="The Broad Institute Genomics Platform"/>
            <consortium name="The Broad Institute Genome Sequencing Center for Infectious Disease"/>
            <person name="Wu L."/>
            <person name="Ma J."/>
        </authorList>
    </citation>
    <scope>NUCLEOTIDE SEQUENCE [LARGE SCALE GENOMIC DNA]</scope>
    <source>
        <strain evidence="9">KCTC 22814</strain>
    </source>
</reference>
<dbReference type="Gene3D" id="2.60.120.260">
    <property type="entry name" value="Galactose-binding domain-like"/>
    <property type="match status" value="2"/>
</dbReference>
<comment type="catalytic activity">
    <reaction evidence="1">
        <text>Hydrolysis of terminal non-reducing alpha-L-rhamnose residues in alpha-L-rhamnosides.</text>
        <dbReference type="EC" id="3.2.1.40"/>
    </reaction>
</comment>
<dbReference type="Pfam" id="PF17390">
    <property type="entry name" value="Bac_rhamnosid_C"/>
    <property type="match status" value="1"/>
</dbReference>
<dbReference type="Gene3D" id="2.60.40.10">
    <property type="entry name" value="Immunoglobulins"/>
    <property type="match status" value="1"/>
</dbReference>
<evidence type="ECO:0000256" key="1">
    <source>
        <dbReference type="ARBA" id="ARBA00001445"/>
    </source>
</evidence>
<feature type="domain" description="Alpha-L-rhamnosidase C-terminal" evidence="7">
    <location>
        <begin position="828"/>
        <end position="892"/>
    </location>
</feature>
<evidence type="ECO:0000256" key="2">
    <source>
        <dbReference type="ARBA" id="ARBA00012652"/>
    </source>
</evidence>
<evidence type="ECO:0000259" key="7">
    <source>
        <dbReference type="Pfam" id="PF17390"/>
    </source>
</evidence>
<dbReference type="SUPFAM" id="SSF48208">
    <property type="entry name" value="Six-hairpin glycosidases"/>
    <property type="match status" value="1"/>
</dbReference>
<evidence type="ECO:0000259" key="5">
    <source>
        <dbReference type="Pfam" id="PF08531"/>
    </source>
</evidence>
<dbReference type="InterPro" id="IPR012341">
    <property type="entry name" value="6hp_glycosidase-like_sf"/>
</dbReference>
<dbReference type="InterPro" id="IPR016007">
    <property type="entry name" value="Alpha_rhamnosid"/>
</dbReference>
<dbReference type="Pfam" id="PF05592">
    <property type="entry name" value="Bac_rhamnosid"/>
    <property type="match status" value="1"/>
</dbReference>
<dbReference type="InterPro" id="IPR013737">
    <property type="entry name" value="Bac_rhamnosid_N"/>
</dbReference>
<evidence type="ECO:0000313" key="8">
    <source>
        <dbReference type="EMBL" id="MFD2967513.1"/>
    </source>
</evidence>
<comment type="caution">
    <text evidence="8">The sequence shown here is derived from an EMBL/GenBank/DDBJ whole genome shotgun (WGS) entry which is preliminary data.</text>
</comment>
<dbReference type="InterPro" id="IPR035396">
    <property type="entry name" value="Bac_rhamnosid6H"/>
</dbReference>
<name>A0ABW6BGC7_9SPHI</name>
<dbReference type="InterPro" id="IPR008902">
    <property type="entry name" value="Rhamnosid_concanavalin"/>
</dbReference>
<feature type="domain" description="Bacterial alpha-L-rhamnosidase N-terminal" evidence="5">
    <location>
        <begin position="199"/>
        <end position="368"/>
    </location>
</feature>
<dbReference type="PIRSF" id="PIRSF010631">
    <property type="entry name" value="A-rhamnsds"/>
    <property type="match status" value="1"/>
</dbReference>
<dbReference type="InterPro" id="IPR013783">
    <property type="entry name" value="Ig-like_fold"/>
</dbReference>
<dbReference type="Gene3D" id="2.60.420.10">
    <property type="entry name" value="Maltose phosphorylase, domain 3"/>
    <property type="match status" value="1"/>
</dbReference>
<dbReference type="PANTHER" id="PTHR33307:SF11">
    <property type="entry name" value="ALPHA-L-RHAMNOSIDASE"/>
    <property type="match status" value="1"/>
</dbReference>
<evidence type="ECO:0000256" key="3">
    <source>
        <dbReference type="ARBA" id="ARBA00022801"/>
    </source>
</evidence>
<dbReference type="RefSeq" id="WP_320186133.1">
    <property type="nucleotide sequence ID" value="NZ_CP138332.1"/>
</dbReference>
<accession>A0ABW6BGC7</accession>
<feature type="domain" description="Alpha-L-rhamnosidase six-hairpin glycosidase" evidence="6">
    <location>
        <begin position="484"/>
        <end position="820"/>
    </location>
</feature>
<protein>
    <recommendedName>
        <fullName evidence="2">alpha-L-rhamnosidase</fullName>
        <ecNumber evidence="2">3.2.1.40</ecNumber>
    </recommendedName>
</protein>
<dbReference type="Pfam" id="PF17389">
    <property type="entry name" value="Bac_rhamnosid6H"/>
    <property type="match status" value="1"/>
</dbReference>
<dbReference type="InterPro" id="IPR035398">
    <property type="entry name" value="Bac_rhamnosid_C"/>
</dbReference>
<dbReference type="Pfam" id="PF25788">
    <property type="entry name" value="Ig_Rha78A_N"/>
    <property type="match status" value="1"/>
</dbReference>
<dbReference type="Proteomes" id="UP001597525">
    <property type="component" value="Unassembled WGS sequence"/>
</dbReference>